<comment type="cofactor">
    <cofactor evidence="9">
        <name>Zn(2+)</name>
        <dbReference type="ChEBI" id="CHEBI:29105"/>
    </cofactor>
    <text evidence="9">Binds 1 zinc ion per subunit.</text>
</comment>
<dbReference type="WBParaSite" id="PTRK_0000204200.1">
    <property type="protein sequence ID" value="PTRK_0000204200.1"/>
    <property type="gene ID" value="PTRK_0000204200"/>
</dbReference>
<dbReference type="SUPFAM" id="SSF55486">
    <property type="entry name" value="Metalloproteases ('zincins'), catalytic domain"/>
    <property type="match status" value="1"/>
</dbReference>
<dbReference type="EC" id="3.4.24.-" evidence="9"/>
<name>A0A0N4Z4X6_PARTI</name>
<accession>A0A0N4Z4X6</accession>
<keyword evidence="11" id="KW-1185">Reference proteome</keyword>
<feature type="signal peptide" evidence="9">
    <location>
        <begin position="1"/>
        <end position="20"/>
    </location>
</feature>
<evidence type="ECO:0000256" key="8">
    <source>
        <dbReference type="PROSITE-ProRule" id="PRU01211"/>
    </source>
</evidence>
<dbReference type="GO" id="GO:0008270">
    <property type="term" value="F:zinc ion binding"/>
    <property type="evidence" value="ECO:0007669"/>
    <property type="project" value="InterPro"/>
</dbReference>
<dbReference type="InterPro" id="IPR024079">
    <property type="entry name" value="MetalloPept_cat_dom_sf"/>
</dbReference>
<evidence type="ECO:0000256" key="3">
    <source>
        <dbReference type="ARBA" id="ARBA00022723"/>
    </source>
</evidence>
<dbReference type="Pfam" id="PF01400">
    <property type="entry name" value="Astacin"/>
    <property type="match status" value="1"/>
</dbReference>
<dbReference type="GO" id="GO:0004222">
    <property type="term" value="F:metalloendopeptidase activity"/>
    <property type="evidence" value="ECO:0007669"/>
    <property type="project" value="UniProtKB-UniRule"/>
</dbReference>
<dbReference type="PANTHER" id="PTHR10127">
    <property type="entry name" value="DISCOIDIN, CUB, EGF, LAMININ , AND ZINC METALLOPROTEASE DOMAIN CONTAINING"/>
    <property type="match status" value="1"/>
</dbReference>
<dbReference type="GO" id="GO:0006508">
    <property type="term" value="P:proteolysis"/>
    <property type="evidence" value="ECO:0007669"/>
    <property type="project" value="UniProtKB-KW"/>
</dbReference>
<feature type="disulfide bond" evidence="8">
    <location>
        <begin position="99"/>
        <end position="121"/>
    </location>
</feature>
<dbReference type="Proteomes" id="UP000038045">
    <property type="component" value="Unplaced"/>
</dbReference>
<sequence>MECKVFTFILIAFIFNYCGSLQIKEVSGSSQLNIRRKRGFAVPSKYQWNSNKKYFIHNNVHYYTIYRAISNIEKYTCLKFTQVYGEEEADISFIWGSNCFSESISFFNLDATKRIHLHYQCYRDIVHVQRLIHNVLGATPEVNRYDRDMYVNIYRQNIKNDSLIFFKKEKQNISTTFNLGYDYGSFTHYYSKAFSKNDKATILAKEYSKFYAKLVNHKRNATFNDFKLLYLQYCLKKSCRKSKIKCKFNGYLNPNNCTKCICPPGRSGNTCEKEQSSSKGCGTLQLKAEKFNQTLRLYDNIECHYLITSDDGYKIEIYIENMRFPFSEKCSSSYGLEIKYQKDKGATGLVLCGLHSRIKVLSKSRQVVLNYYSFRDNEYADIKFRQTKKQN</sequence>
<feature type="chain" id="PRO_5005733215" description="Metalloendopeptidase" evidence="9">
    <location>
        <begin position="21"/>
        <end position="391"/>
    </location>
</feature>
<keyword evidence="4 9" id="KW-0378">Hydrolase</keyword>
<evidence type="ECO:0000256" key="7">
    <source>
        <dbReference type="ARBA" id="ARBA00023157"/>
    </source>
</evidence>
<dbReference type="InterPro" id="IPR006026">
    <property type="entry name" value="Peptidase_Metallo"/>
</dbReference>
<keyword evidence="3 9" id="KW-0479">Metal-binding</keyword>
<proteinExistence type="predicted"/>
<keyword evidence="9" id="KW-0732">Signal</keyword>
<dbReference type="InterPro" id="IPR035914">
    <property type="entry name" value="Sperma_CUB_dom_sf"/>
</dbReference>
<comment type="caution">
    <text evidence="8">Lacks conserved residue(s) required for the propagation of feature annotation.</text>
</comment>
<keyword evidence="7 8" id="KW-1015">Disulfide bond</keyword>
<feature type="domain" description="Peptidase M12A" evidence="10">
    <location>
        <begin position="29"/>
        <end position="240"/>
    </location>
</feature>
<evidence type="ECO:0000256" key="6">
    <source>
        <dbReference type="ARBA" id="ARBA00023049"/>
    </source>
</evidence>
<keyword evidence="6 9" id="KW-0482">Metalloprotease</keyword>
<evidence type="ECO:0000313" key="11">
    <source>
        <dbReference type="Proteomes" id="UP000038045"/>
    </source>
</evidence>
<organism evidence="11 12">
    <name type="scientific">Parastrongyloides trichosuri</name>
    <name type="common">Possum-specific nematode worm</name>
    <dbReference type="NCBI Taxonomy" id="131310"/>
    <lineage>
        <taxon>Eukaryota</taxon>
        <taxon>Metazoa</taxon>
        <taxon>Ecdysozoa</taxon>
        <taxon>Nematoda</taxon>
        <taxon>Chromadorea</taxon>
        <taxon>Rhabditida</taxon>
        <taxon>Tylenchina</taxon>
        <taxon>Panagrolaimomorpha</taxon>
        <taxon>Strongyloidoidea</taxon>
        <taxon>Strongyloididae</taxon>
        <taxon>Parastrongyloides</taxon>
    </lineage>
</organism>
<dbReference type="PRINTS" id="PR00480">
    <property type="entry name" value="ASTACIN"/>
</dbReference>
<keyword evidence="5 9" id="KW-0862">Zinc</keyword>
<evidence type="ECO:0000259" key="10">
    <source>
        <dbReference type="PROSITE" id="PS51864"/>
    </source>
</evidence>
<evidence type="ECO:0000256" key="2">
    <source>
        <dbReference type="ARBA" id="ARBA00022670"/>
    </source>
</evidence>
<dbReference type="SUPFAM" id="SSF49854">
    <property type="entry name" value="Spermadhesin, CUB domain"/>
    <property type="match status" value="1"/>
</dbReference>
<dbReference type="Gene3D" id="3.40.390.10">
    <property type="entry name" value="Collagenase (Catalytic Domain)"/>
    <property type="match status" value="1"/>
</dbReference>
<dbReference type="AlphaFoldDB" id="A0A0N4Z4X6"/>
<evidence type="ECO:0000256" key="9">
    <source>
        <dbReference type="RuleBase" id="RU361183"/>
    </source>
</evidence>
<dbReference type="Gene3D" id="2.60.120.290">
    <property type="entry name" value="Spermadhesin, CUB domain"/>
    <property type="match status" value="1"/>
</dbReference>
<protein>
    <recommendedName>
        <fullName evidence="9">Metalloendopeptidase</fullName>
        <ecNumber evidence="9">3.4.24.-</ecNumber>
    </recommendedName>
</protein>
<evidence type="ECO:0000256" key="5">
    <source>
        <dbReference type="ARBA" id="ARBA00022833"/>
    </source>
</evidence>
<evidence type="ECO:0000256" key="4">
    <source>
        <dbReference type="ARBA" id="ARBA00022801"/>
    </source>
</evidence>
<dbReference type="InterPro" id="IPR001506">
    <property type="entry name" value="Peptidase_M12A"/>
</dbReference>
<reference evidence="12" key="1">
    <citation type="submission" date="2017-02" db="UniProtKB">
        <authorList>
            <consortium name="WormBaseParasite"/>
        </authorList>
    </citation>
    <scope>IDENTIFICATION</scope>
</reference>
<evidence type="ECO:0000313" key="12">
    <source>
        <dbReference type="WBParaSite" id="PTRK_0000204200.1"/>
    </source>
</evidence>
<evidence type="ECO:0000256" key="1">
    <source>
        <dbReference type="ARBA" id="ARBA00022536"/>
    </source>
</evidence>
<keyword evidence="2 9" id="KW-0645">Protease</keyword>
<dbReference type="SMART" id="SM00235">
    <property type="entry name" value="ZnMc"/>
    <property type="match status" value="1"/>
</dbReference>
<dbReference type="PROSITE" id="PS51864">
    <property type="entry name" value="ASTACIN"/>
    <property type="match status" value="1"/>
</dbReference>
<keyword evidence="1" id="KW-0245">EGF-like domain</keyword>
<dbReference type="PANTHER" id="PTHR10127:SF780">
    <property type="entry name" value="METALLOENDOPEPTIDASE"/>
    <property type="match status" value="1"/>
</dbReference>